<feature type="domain" description="C2H2-type" evidence="13">
    <location>
        <begin position="613"/>
        <end position="640"/>
    </location>
</feature>
<dbReference type="OrthoDB" id="8113227at2759"/>
<proteinExistence type="inferred from homology"/>
<dbReference type="GO" id="GO:0005634">
    <property type="term" value="C:nucleus"/>
    <property type="evidence" value="ECO:0007669"/>
    <property type="project" value="UniProtKB-SubCell"/>
</dbReference>
<dbReference type="GO" id="GO:0010468">
    <property type="term" value="P:regulation of gene expression"/>
    <property type="evidence" value="ECO:0007669"/>
    <property type="project" value="TreeGrafter"/>
</dbReference>
<evidence type="ECO:0000256" key="12">
    <source>
        <dbReference type="SAM" id="MobiDB-lite"/>
    </source>
</evidence>
<evidence type="ECO:0000256" key="3">
    <source>
        <dbReference type="ARBA" id="ARBA00022723"/>
    </source>
</evidence>
<evidence type="ECO:0000256" key="7">
    <source>
        <dbReference type="ARBA" id="ARBA00023015"/>
    </source>
</evidence>
<feature type="region of interest" description="Disordered" evidence="12">
    <location>
        <begin position="193"/>
        <end position="241"/>
    </location>
</feature>
<feature type="domain" description="C2H2-type" evidence="13">
    <location>
        <begin position="923"/>
        <end position="947"/>
    </location>
</feature>
<feature type="domain" description="C2H2-type" evidence="13">
    <location>
        <begin position="140"/>
        <end position="167"/>
    </location>
</feature>
<dbReference type="PANTHER" id="PTHR16515:SF49">
    <property type="entry name" value="GASTRULA ZINC FINGER PROTEIN XLCGF49.1-LIKE-RELATED"/>
    <property type="match status" value="1"/>
</dbReference>
<dbReference type="SMART" id="SM00355">
    <property type="entry name" value="ZnF_C2H2"/>
    <property type="match status" value="10"/>
</dbReference>
<feature type="domain" description="C2H2-type" evidence="13">
    <location>
        <begin position="895"/>
        <end position="922"/>
    </location>
</feature>
<feature type="domain" description="C2H2-type" evidence="13">
    <location>
        <begin position="454"/>
        <end position="481"/>
    </location>
</feature>
<dbReference type="GO" id="GO:0008270">
    <property type="term" value="F:zinc ion binding"/>
    <property type="evidence" value="ECO:0007669"/>
    <property type="project" value="UniProtKB-KW"/>
</dbReference>
<name>A0A9Q0IXJ0_9TELE</name>
<evidence type="ECO:0000256" key="10">
    <source>
        <dbReference type="ARBA" id="ARBA00023242"/>
    </source>
</evidence>
<comment type="subcellular location">
    <subcellularLocation>
        <location evidence="1">Nucleus</location>
    </subcellularLocation>
</comment>
<comment type="similarity">
    <text evidence="2">Belongs to the krueppel C2H2-type zinc-finger protein family.</text>
</comment>
<keyword evidence="8" id="KW-0238">DNA-binding</keyword>
<feature type="domain" description="C2H2-type" evidence="13">
    <location>
        <begin position="88"/>
        <end position="115"/>
    </location>
</feature>
<dbReference type="GO" id="GO:0003677">
    <property type="term" value="F:DNA binding"/>
    <property type="evidence" value="ECO:0007669"/>
    <property type="project" value="UniProtKB-KW"/>
</dbReference>
<protein>
    <recommendedName>
        <fullName evidence="13">C2H2-type domain-containing protein</fullName>
    </recommendedName>
</protein>
<evidence type="ECO:0000313" key="15">
    <source>
        <dbReference type="Proteomes" id="UP001148018"/>
    </source>
</evidence>
<dbReference type="Gene3D" id="3.30.160.60">
    <property type="entry name" value="Classic Zinc Finger"/>
    <property type="match status" value="8"/>
</dbReference>
<feature type="domain" description="C2H2-type" evidence="13">
    <location>
        <begin position="426"/>
        <end position="453"/>
    </location>
</feature>
<dbReference type="PROSITE" id="PS50157">
    <property type="entry name" value="ZINC_FINGER_C2H2_2"/>
    <property type="match status" value="10"/>
</dbReference>
<feature type="compositionally biased region" description="Polar residues" evidence="12">
    <location>
        <begin position="1"/>
        <end position="21"/>
    </location>
</feature>
<evidence type="ECO:0000256" key="11">
    <source>
        <dbReference type="PROSITE-ProRule" id="PRU00042"/>
    </source>
</evidence>
<feature type="domain" description="C2H2-type" evidence="13">
    <location>
        <begin position="585"/>
        <end position="612"/>
    </location>
</feature>
<dbReference type="Pfam" id="PF00096">
    <property type="entry name" value="zf-C2H2"/>
    <property type="match status" value="5"/>
</dbReference>
<feature type="region of interest" description="Disordered" evidence="12">
    <location>
        <begin position="254"/>
        <end position="288"/>
    </location>
</feature>
<dbReference type="FunFam" id="3.30.160.60:FF:000624">
    <property type="entry name" value="zinc finger protein 697"/>
    <property type="match status" value="2"/>
</dbReference>
<feature type="compositionally biased region" description="Polar residues" evidence="12">
    <location>
        <begin position="647"/>
        <end position="671"/>
    </location>
</feature>
<dbReference type="EMBL" id="JANIIK010000035">
    <property type="protein sequence ID" value="KAJ3613226.1"/>
    <property type="molecule type" value="Genomic_DNA"/>
</dbReference>
<dbReference type="FunFam" id="3.30.160.60:FF:002737">
    <property type="entry name" value="AGAP008430-PA"/>
    <property type="match status" value="1"/>
</dbReference>
<keyword evidence="7" id="KW-0805">Transcription regulation</keyword>
<feature type="region of interest" description="Disordered" evidence="12">
    <location>
        <begin position="630"/>
        <end position="698"/>
    </location>
</feature>
<dbReference type="Proteomes" id="UP001148018">
    <property type="component" value="Unassembled WGS sequence"/>
</dbReference>
<comment type="caution">
    <text evidence="14">The sequence shown here is derived from an EMBL/GenBank/DDBJ whole genome shotgun (WGS) entry which is preliminary data.</text>
</comment>
<feature type="compositionally biased region" description="Low complexity" evidence="12">
    <location>
        <begin position="873"/>
        <end position="890"/>
    </location>
</feature>
<evidence type="ECO:0000256" key="2">
    <source>
        <dbReference type="ARBA" id="ARBA00006991"/>
    </source>
</evidence>
<evidence type="ECO:0000259" key="13">
    <source>
        <dbReference type="PROSITE" id="PS50157"/>
    </source>
</evidence>
<dbReference type="FunFam" id="3.30.160.60:FF:000688">
    <property type="entry name" value="zinc finger protein 197 isoform X1"/>
    <property type="match status" value="1"/>
</dbReference>
<feature type="domain" description="C2H2-type" evidence="13">
    <location>
        <begin position="168"/>
        <end position="196"/>
    </location>
</feature>
<keyword evidence="4" id="KW-0677">Repeat</keyword>
<feature type="compositionally biased region" description="Basic and acidic residues" evidence="12">
    <location>
        <begin position="630"/>
        <end position="640"/>
    </location>
</feature>
<evidence type="ECO:0000313" key="14">
    <source>
        <dbReference type="EMBL" id="KAJ3613226.1"/>
    </source>
</evidence>
<dbReference type="InterPro" id="IPR013087">
    <property type="entry name" value="Znf_C2H2_type"/>
</dbReference>
<keyword evidence="9" id="KW-0804">Transcription</keyword>
<evidence type="ECO:0000256" key="9">
    <source>
        <dbReference type="ARBA" id="ARBA00023163"/>
    </source>
</evidence>
<dbReference type="PANTHER" id="PTHR16515">
    <property type="entry name" value="PR DOMAIN ZINC FINGER PROTEIN"/>
    <property type="match status" value="1"/>
</dbReference>
<sequence length="947" mass="106237">MNSHDGAEMTSTKSIVSPQSKQKGDKLPPEACISSSENDDESECATPQDNDNLTHWNHIAIDGTSHSQAQYEGSFAADDDLYYVQHENACKVCFKSFSSAHQLQIHSAAHDKQTHLDDGIFQKDPSDELISDECRVTKSHQCPTCLKTFCAPSKLQRHFLIHTGLKPFTCVQCGKAFRQETHLKSHLYAAHRTTSSQSDLEVNHGSARASETSTSFCPGLPAPAPSQSALHDSPPQRANPSVELELQCKISVSSSPDLDNSKQGNRGTINPGQSGNDKNVFSDAQSKSLGREQVPINGIRKVSKPFRCTFCGRAFRLELNLLRHWYTQHRKENPWQSCHPADDINAAALPVVNLTLLPSKEVTSPEPCVAAGSQLDVVVKPEAWGEDVKDFLIPNDNMPAAAPDPPSVTLQAPSQSRGTVSGSMRHQCHLCSKTFQATSKLQRHMMTHTDQRPFRCQMCEKSFRQETHLRVHSRTHLWSKYHRQRSFYIGRPLSRTAAHNTKPPVDVLAAKRPIDAFEKKSVTPTFPKMTHVQTLTLPNVQSSSCRLMPSTTYMNSTVNSAVISKGFLKKGQNYRSARIRNGSQHRCVMCFKCFPSPSKLRRHEMVHTGLKPFQCLLCGKRFRQAPHLKVHEKTHSEERSAAPVQQPDEQSPEPTTSREYNQEEYMTNSHGQFKHKSKGFTPKHGSPEFIDPREEETRKVPQPLYASGNDYLCNGMSPSFKLTDTNWQPKSEVDSRLEEDRDLEGVQKENCNDLVNIFPFELAPGFQKLVQTEGANPSSLQQAMGANTHQHFSGEALFQPSGYHAHSDDRSETRVAGTLRLMAEKQPWEEEDLTNNYWCEPPNPLDCNKCGKAFQTQQDARCHECDTGGQSKNNNNNSNNNSNNSSSNSSPAPKYRCDVCFKGFASPSKLERHYIIHTGQRPYRCHICSKTFTQSSHLRTHQKCHKL</sequence>
<feature type="domain" description="C2H2-type" evidence="13">
    <location>
        <begin position="306"/>
        <end position="334"/>
    </location>
</feature>
<evidence type="ECO:0000256" key="6">
    <source>
        <dbReference type="ARBA" id="ARBA00022833"/>
    </source>
</evidence>
<evidence type="ECO:0000256" key="5">
    <source>
        <dbReference type="ARBA" id="ARBA00022771"/>
    </source>
</evidence>
<evidence type="ECO:0000256" key="4">
    <source>
        <dbReference type="ARBA" id="ARBA00022737"/>
    </source>
</evidence>
<dbReference type="PROSITE" id="PS00028">
    <property type="entry name" value="ZINC_FINGER_C2H2_1"/>
    <property type="match status" value="10"/>
</dbReference>
<evidence type="ECO:0000256" key="8">
    <source>
        <dbReference type="ARBA" id="ARBA00023125"/>
    </source>
</evidence>
<accession>A0A9Q0IXJ0</accession>
<dbReference type="SUPFAM" id="SSF57667">
    <property type="entry name" value="beta-beta-alpha zinc fingers"/>
    <property type="match status" value="5"/>
</dbReference>
<feature type="region of interest" description="Disordered" evidence="12">
    <location>
        <begin position="1"/>
        <end position="51"/>
    </location>
</feature>
<evidence type="ECO:0000256" key="1">
    <source>
        <dbReference type="ARBA" id="ARBA00004123"/>
    </source>
</evidence>
<keyword evidence="10" id="KW-0539">Nucleus</keyword>
<feature type="region of interest" description="Disordered" evidence="12">
    <location>
        <begin position="864"/>
        <end position="892"/>
    </location>
</feature>
<dbReference type="InterPro" id="IPR050331">
    <property type="entry name" value="Zinc_finger"/>
</dbReference>
<keyword evidence="3" id="KW-0479">Metal-binding</keyword>
<organism evidence="14 15">
    <name type="scientific">Muraenolepis orangiensis</name>
    <name type="common">Patagonian moray cod</name>
    <dbReference type="NCBI Taxonomy" id="630683"/>
    <lineage>
        <taxon>Eukaryota</taxon>
        <taxon>Metazoa</taxon>
        <taxon>Chordata</taxon>
        <taxon>Craniata</taxon>
        <taxon>Vertebrata</taxon>
        <taxon>Euteleostomi</taxon>
        <taxon>Actinopterygii</taxon>
        <taxon>Neopterygii</taxon>
        <taxon>Teleostei</taxon>
        <taxon>Neoteleostei</taxon>
        <taxon>Acanthomorphata</taxon>
        <taxon>Zeiogadaria</taxon>
        <taxon>Gadariae</taxon>
        <taxon>Gadiformes</taxon>
        <taxon>Muraenolepidoidei</taxon>
        <taxon>Muraenolepididae</taxon>
        <taxon>Muraenolepis</taxon>
    </lineage>
</organism>
<dbReference type="InterPro" id="IPR036236">
    <property type="entry name" value="Znf_C2H2_sf"/>
</dbReference>
<keyword evidence="15" id="KW-1185">Reference proteome</keyword>
<reference evidence="14" key="1">
    <citation type="submission" date="2022-07" db="EMBL/GenBank/DDBJ databases">
        <title>Chromosome-level genome of Muraenolepis orangiensis.</title>
        <authorList>
            <person name="Kim J."/>
        </authorList>
    </citation>
    <scope>NUCLEOTIDE SEQUENCE</scope>
    <source>
        <strain evidence="14">KU_S4_2022</strain>
        <tissue evidence="14">Muscle</tissue>
    </source>
</reference>
<gene>
    <name evidence="14" type="ORF">NHX12_019476</name>
</gene>
<dbReference type="AlphaFoldDB" id="A0A9Q0IXJ0"/>
<keyword evidence="5 11" id="KW-0863">Zinc-finger</keyword>
<keyword evidence="6" id="KW-0862">Zinc</keyword>